<evidence type="ECO:0000256" key="7">
    <source>
        <dbReference type="ARBA" id="ARBA00022532"/>
    </source>
</evidence>
<feature type="transmembrane region" description="Helical" evidence="15">
    <location>
        <begin position="28"/>
        <end position="49"/>
    </location>
</feature>
<keyword evidence="9 15" id="KW-0812">Transmembrane</keyword>
<dbReference type="InterPro" id="IPR000701">
    <property type="entry name" value="SuccDH_FuR_B_TM-su"/>
</dbReference>
<dbReference type="NCBIfam" id="TIGR02968">
    <property type="entry name" value="succ_dehyd_anc"/>
    <property type="match status" value="1"/>
</dbReference>
<protein>
    <recommendedName>
        <fullName evidence="5">Succinate dehydrogenase hydrophobic membrane anchor subunit</fullName>
    </recommendedName>
</protein>
<evidence type="ECO:0000256" key="15">
    <source>
        <dbReference type="SAM" id="Phobius"/>
    </source>
</evidence>
<keyword evidence="7" id="KW-0816">Tricarboxylic acid cycle</keyword>
<comment type="subcellular location">
    <subcellularLocation>
        <location evidence="3">Membrane</location>
        <topology evidence="3">Multi-pass membrane protein</topology>
    </subcellularLocation>
</comment>
<feature type="transmembrane region" description="Helical" evidence="15">
    <location>
        <begin position="61"/>
        <end position="86"/>
    </location>
</feature>
<proteinExistence type="predicted"/>
<dbReference type="GO" id="GO:0006099">
    <property type="term" value="P:tricarboxylic acid cycle"/>
    <property type="evidence" value="ECO:0007669"/>
    <property type="project" value="UniProtKB-UniPathway"/>
</dbReference>
<dbReference type="Gene3D" id="1.20.1300.10">
    <property type="entry name" value="Fumarate reductase/succinate dehydrogenase, transmembrane subunit"/>
    <property type="match status" value="1"/>
</dbReference>
<comment type="pathway">
    <text evidence="4">Carbohydrate metabolism; tricarboxylic acid cycle.</text>
</comment>
<evidence type="ECO:0000256" key="10">
    <source>
        <dbReference type="ARBA" id="ARBA00022723"/>
    </source>
</evidence>
<dbReference type="SUPFAM" id="SSF81343">
    <property type="entry name" value="Fumarate reductase respiratory complex transmembrane subunits"/>
    <property type="match status" value="1"/>
</dbReference>
<organism evidence="16 17">
    <name type="scientific">Stenotrophobium rhamnosiphilum</name>
    <dbReference type="NCBI Taxonomy" id="2029166"/>
    <lineage>
        <taxon>Bacteria</taxon>
        <taxon>Pseudomonadati</taxon>
        <taxon>Pseudomonadota</taxon>
        <taxon>Gammaproteobacteria</taxon>
        <taxon>Nevskiales</taxon>
        <taxon>Nevskiaceae</taxon>
        <taxon>Stenotrophobium</taxon>
    </lineage>
</organism>
<evidence type="ECO:0000256" key="5">
    <source>
        <dbReference type="ARBA" id="ARBA00019425"/>
    </source>
</evidence>
<dbReference type="UniPathway" id="UPA00223"/>
<dbReference type="Proteomes" id="UP000244248">
    <property type="component" value="Unassembled WGS sequence"/>
</dbReference>
<gene>
    <name evidence="16" type="primary">sdhD</name>
    <name evidence="16" type="ORF">CJD38_01450</name>
</gene>
<comment type="cofactor">
    <cofactor evidence="1">
        <name>heme</name>
        <dbReference type="ChEBI" id="CHEBI:30413"/>
    </cofactor>
</comment>
<dbReference type="Pfam" id="PF01127">
    <property type="entry name" value="Sdh_cyt"/>
    <property type="match status" value="1"/>
</dbReference>
<keyword evidence="13" id="KW-0408">Iron</keyword>
<accession>A0A2T5MJQ5</accession>
<dbReference type="AlphaFoldDB" id="A0A2T5MJQ5"/>
<evidence type="ECO:0000256" key="4">
    <source>
        <dbReference type="ARBA" id="ARBA00005163"/>
    </source>
</evidence>
<dbReference type="GO" id="GO:0020037">
    <property type="term" value="F:heme binding"/>
    <property type="evidence" value="ECO:0007669"/>
    <property type="project" value="InterPro"/>
</dbReference>
<evidence type="ECO:0000256" key="1">
    <source>
        <dbReference type="ARBA" id="ARBA00001971"/>
    </source>
</evidence>
<keyword evidence="12 15" id="KW-1133">Transmembrane helix</keyword>
<reference evidence="16 17" key="1">
    <citation type="submission" date="2018-04" db="EMBL/GenBank/DDBJ databases">
        <title>Novel species isolated from glacier.</title>
        <authorList>
            <person name="Liu Q."/>
            <person name="Xin Y.-H."/>
        </authorList>
    </citation>
    <scope>NUCLEOTIDE SEQUENCE [LARGE SCALE GENOMIC DNA]</scope>
    <source>
        <strain evidence="16 17">GT1R17</strain>
    </source>
</reference>
<dbReference type="OrthoDB" id="9809280at2"/>
<evidence type="ECO:0000256" key="13">
    <source>
        <dbReference type="ARBA" id="ARBA00023004"/>
    </source>
</evidence>
<comment type="function">
    <text evidence="2">Membrane-anchoring subunit of succinate dehydrogenase (SDH).</text>
</comment>
<comment type="caution">
    <text evidence="16">The sequence shown here is derived from an EMBL/GenBank/DDBJ whole genome shotgun (WGS) entry which is preliminary data.</text>
</comment>
<dbReference type="InterPro" id="IPR034804">
    <property type="entry name" value="SQR/QFR_C/D"/>
</dbReference>
<dbReference type="GO" id="GO:0016020">
    <property type="term" value="C:membrane"/>
    <property type="evidence" value="ECO:0007669"/>
    <property type="project" value="UniProtKB-SubCell"/>
</dbReference>
<evidence type="ECO:0000256" key="12">
    <source>
        <dbReference type="ARBA" id="ARBA00022989"/>
    </source>
</evidence>
<dbReference type="EMBL" id="QANS01000001">
    <property type="protein sequence ID" value="PTU32810.1"/>
    <property type="molecule type" value="Genomic_DNA"/>
</dbReference>
<evidence type="ECO:0000256" key="8">
    <source>
        <dbReference type="ARBA" id="ARBA00022617"/>
    </source>
</evidence>
<keyword evidence="8" id="KW-0349">Heme</keyword>
<evidence type="ECO:0000256" key="14">
    <source>
        <dbReference type="ARBA" id="ARBA00023136"/>
    </source>
</evidence>
<evidence type="ECO:0000256" key="3">
    <source>
        <dbReference type="ARBA" id="ARBA00004141"/>
    </source>
</evidence>
<evidence type="ECO:0000313" key="16">
    <source>
        <dbReference type="EMBL" id="PTU32810.1"/>
    </source>
</evidence>
<keyword evidence="6" id="KW-0813">Transport</keyword>
<dbReference type="GO" id="GO:0046872">
    <property type="term" value="F:metal ion binding"/>
    <property type="evidence" value="ECO:0007669"/>
    <property type="project" value="UniProtKB-KW"/>
</dbReference>
<evidence type="ECO:0000256" key="9">
    <source>
        <dbReference type="ARBA" id="ARBA00022692"/>
    </source>
</evidence>
<keyword evidence="11" id="KW-0249">Electron transport</keyword>
<feature type="transmembrane region" description="Helical" evidence="15">
    <location>
        <begin position="106"/>
        <end position="124"/>
    </location>
</feature>
<keyword evidence="10" id="KW-0479">Metal-binding</keyword>
<keyword evidence="14 15" id="KW-0472">Membrane</keyword>
<name>A0A2T5MJQ5_9GAMM</name>
<evidence type="ECO:0000313" key="17">
    <source>
        <dbReference type="Proteomes" id="UP000244248"/>
    </source>
</evidence>
<dbReference type="RefSeq" id="WP_107938518.1">
    <property type="nucleotide sequence ID" value="NZ_QANS01000001.1"/>
</dbReference>
<dbReference type="InterPro" id="IPR014312">
    <property type="entry name" value="Succ_DH_anchor"/>
</dbReference>
<evidence type="ECO:0000256" key="6">
    <source>
        <dbReference type="ARBA" id="ARBA00022448"/>
    </source>
</evidence>
<dbReference type="CDD" id="cd03495">
    <property type="entry name" value="SQR_TypeC_SdhD_like"/>
    <property type="match status" value="1"/>
</dbReference>
<sequence>MSMRSPLGQARGLGSAKDGTHHFWVQRISAVALIPLSLWFVFSVAQLAGGDFYMVRHWVHAPSVAITLVLFIVAALYHSMLGVQVVIEDYIGNEGSKIVSLLLNKFLHAIVAVSTIFAVLKVALGS</sequence>
<evidence type="ECO:0000256" key="2">
    <source>
        <dbReference type="ARBA" id="ARBA00004050"/>
    </source>
</evidence>
<evidence type="ECO:0000256" key="11">
    <source>
        <dbReference type="ARBA" id="ARBA00022982"/>
    </source>
</evidence>
<keyword evidence="17" id="KW-1185">Reference proteome</keyword>